<keyword evidence="2" id="KW-1185">Reference proteome</keyword>
<evidence type="ECO:0000313" key="1">
    <source>
        <dbReference type="EMBL" id="MBK4733443.1"/>
    </source>
</evidence>
<dbReference type="RefSeq" id="WP_200590206.1">
    <property type="nucleotide sequence ID" value="NZ_JAEPBG010000001.1"/>
</dbReference>
<reference evidence="1" key="1">
    <citation type="submission" date="2021-01" db="EMBL/GenBank/DDBJ databases">
        <title>Genome sequence of strain Noviherbaspirillum sp. DKR-6.</title>
        <authorList>
            <person name="Chaudhary D.K."/>
        </authorList>
    </citation>
    <scope>NUCLEOTIDE SEQUENCE</scope>
    <source>
        <strain evidence="1">DKR-6</strain>
    </source>
</reference>
<gene>
    <name evidence="1" type="ORF">JJB74_02260</name>
</gene>
<dbReference type="Proteomes" id="UP000622890">
    <property type="component" value="Unassembled WGS sequence"/>
</dbReference>
<organism evidence="1 2">
    <name type="scientific">Noviherbaspirillum pedocola</name>
    <dbReference type="NCBI Taxonomy" id="2801341"/>
    <lineage>
        <taxon>Bacteria</taxon>
        <taxon>Pseudomonadati</taxon>
        <taxon>Pseudomonadota</taxon>
        <taxon>Betaproteobacteria</taxon>
        <taxon>Burkholderiales</taxon>
        <taxon>Oxalobacteraceae</taxon>
        <taxon>Noviherbaspirillum</taxon>
    </lineage>
</organism>
<sequence>MVDHVPPEYSFSCWKAASTRIIANGIEVHGSLNARHDPGKKCDGAARRPRWRGPRAAPSVEIRFDFSLASMFACDNLSQIIQ</sequence>
<dbReference type="AlphaFoldDB" id="A0A934SQI5"/>
<protein>
    <submittedName>
        <fullName evidence="1">Uncharacterized protein</fullName>
    </submittedName>
</protein>
<accession>A0A934SQI5</accession>
<comment type="caution">
    <text evidence="1">The sequence shown here is derived from an EMBL/GenBank/DDBJ whole genome shotgun (WGS) entry which is preliminary data.</text>
</comment>
<name>A0A934SQI5_9BURK</name>
<proteinExistence type="predicted"/>
<dbReference type="EMBL" id="JAEPBG010000001">
    <property type="protein sequence ID" value="MBK4733443.1"/>
    <property type="molecule type" value="Genomic_DNA"/>
</dbReference>
<evidence type="ECO:0000313" key="2">
    <source>
        <dbReference type="Proteomes" id="UP000622890"/>
    </source>
</evidence>